<dbReference type="Pfam" id="PF00534">
    <property type="entry name" value="Glycos_transf_1"/>
    <property type="match status" value="1"/>
</dbReference>
<feature type="domain" description="Glycosyltransferase subfamily 4-like N-terminal" evidence="2">
    <location>
        <begin position="14"/>
        <end position="106"/>
    </location>
</feature>
<accession>A0A267A6J5</accession>
<gene>
    <name evidence="3" type="ORF">CJU81_17925</name>
</gene>
<dbReference type="SUPFAM" id="SSF53756">
    <property type="entry name" value="UDP-Glycosyltransferase/glycogen phosphorylase"/>
    <property type="match status" value="1"/>
</dbReference>
<comment type="caution">
    <text evidence="3">The sequence shown here is derived from an EMBL/GenBank/DDBJ whole genome shotgun (WGS) entry which is preliminary data.</text>
</comment>
<evidence type="ECO:0000313" key="4">
    <source>
        <dbReference type="Proteomes" id="UP000215861"/>
    </source>
</evidence>
<evidence type="ECO:0008006" key="5">
    <source>
        <dbReference type="Google" id="ProtNLM"/>
    </source>
</evidence>
<dbReference type="Proteomes" id="UP000215861">
    <property type="component" value="Unassembled WGS sequence"/>
</dbReference>
<feature type="domain" description="Glycosyl transferase family 1" evidence="1">
    <location>
        <begin position="124"/>
        <end position="273"/>
    </location>
</feature>
<dbReference type="PANTHER" id="PTHR12526">
    <property type="entry name" value="GLYCOSYLTRANSFERASE"/>
    <property type="match status" value="1"/>
</dbReference>
<dbReference type="Gene3D" id="3.40.50.2000">
    <property type="entry name" value="Glycogen Phosphorylase B"/>
    <property type="match status" value="2"/>
</dbReference>
<dbReference type="GO" id="GO:0016757">
    <property type="term" value="F:glycosyltransferase activity"/>
    <property type="evidence" value="ECO:0007669"/>
    <property type="project" value="InterPro"/>
</dbReference>
<name>A0A267A6J5_PSEFR</name>
<sequence>MATPYIRCCTCSLRPPSPDIVHVHSSKAGIIGRLAARSLSLPVVFTVHGWAFTEGVSSKRRFLYRWIERIMSRFASMIITVSDYDRKLAIDNKVSDPERMITVHNGMPESHEHAVLELHPPLLKLIMVARFEKPKNQASVLRAVAALKPESWSLELVGDGPELQENKKLAEQLNIQDRVFFPGACTQIAHRLANADVFILASDWEGLPLTILEAMRAGLPVVASNVGGVSEAVINNVTGLLVERGDDAGLTKAIARLMASPETRVQMGAEARSKFESEFTFDLMLRKTLNVYHSVLDDAL</sequence>
<reference evidence="3 4" key="1">
    <citation type="submission" date="2017-08" db="EMBL/GenBank/DDBJ databases">
        <title>Genomic and metabolic characterisation of spoilage-associated Pseudomonas species.</title>
        <authorList>
            <person name="Stanborough T."/>
            <person name="Fegan N."/>
            <person name="Powell S.M."/>
            <person name="Singh T."/>
            <person name="Tamplin M.L."/>
            <person name="Chandry P.S."/>
        </authorList>
    </citation>
    <scope>NUCLEOTIDE SEQUENCE [LARGE SCALE GENOMIC DNA]</scope>
    <source>
        <strain evidence="3 4">F1801</strain>
    </source>
</reference>
<dbReference type="AlphaFoldDB" id="A0A267A6J5"/>
<dbReference type="InterPro" id="IPR001296">
    <property type="entry name" value="Glyco_trans_1"/>
</dbReference>
<evidence type="ECO:0000259" key="1">
    <source>
        <dbReference type="Pfam" id="PF00534"/>
    </source>
</evidence>
<proteinExistence type="predicted"/>
<protein>
    <recommendedName>
        <fullName evidence="5">Glycosyltransferase family 1 protein</fullName>
    </recommendedName>
</protein>
<dbReference type="GO" id="GO:1901135">
    <property type="term" value="P:carbohydrate derivative metabolic process"/>
    <property type="evidence" value="ECO:0007669"/>
    <property type="project" value="UniProtKB-ARBA"/>
</dbReference>
<dbReference type="Pfam" id="PF13579">
    <property type="entry name" value="Glyco_trans_4_4"/>
    <property type="match status" value="1"/>
</dbReference>
<dbReference type="InterPro" id="IPR028098">
    <property type="entry name" value="Glyco_trans_4-like_N"/>
</dbReference>
<dbReference type="EMBL" id="NQKQ01000022">
    <property type="protein sequence ID" value="PAA08166.1"/>
    <property type="molecule type" value="Genomic_DNA"/>
</dbReference>
<dbReference type="CDD" id="cd03808">
    <property type="entry name" value="GT4_CapM-like"/>
    <property type="match status" value="1"/>
</dbReference>
<dbReference type="PANTHER" id="PTHR12526:SF630">
    <property type="entry name" value="GLYCOSYLTRANSFERASE"/>
    <property type="match status" value="1"/>
</dbReference>
<evidence type="ECO:0000313" key="3">
    <source>
        <dbReference type="EMBL" id="PAA08166.1"/>
    </source>
</evidence>
<evidence type="ECO:0000259" key="2">
    <source>
        <dbReference type="Pfam" id="PF13579"/>
    </source>
</evidence>
<dbReference type="OrthoDB" id="9792269at2"/>
<dbReference type="RefSeq" id="WP_095037696.1">
    <property type="nucleotide sequence ID" value="NZ_NQKQ01000022.1"/>
</dbReference>
<organism evidence="3 4">
    <name type="scientific">Pseudomonas fragi</name>
    <dbReference type="NCBI Taxonomy" id="296"/>
    <lineage>
        <taxon>Bacteria</taxon>
        <taxon>Pseudomonadati</taxon>
        <taxon>Pseudomonadota</taxon>
        <taxon>Gammaproteobacteria</taxon>
        <taxon>Pseudomonadales</taxon>
        <taxon>Pseudomonadaceae</taxon>
        <taxon>Pseudomonas</taxon>
    </lineage>
</organism>